<feature type="non-terminal residue" evidence="1">
    <location>
        <position position="94"/>
    </location>
</feature>
<evidence type="ECO:0000313" key="1">
    <source>
        <dbReference type="EMBL" id="CAA0806634.1"/>
    </source>
</evidence>
<dbReference type="OrthoDB" id="1743228at2759"/>
<keyword evidence="2" id="KW-1185">Reference proteome</keyword>
<reference evidence="1" key="1">
    <citation type="submission" date="2019-12" db="EMBL/GenBank/DDBJ databases">
        <authorList>
            <person name="Scholes J."/>
        </authorList>
    </citation>
    <scope>NUCLEOTIDE SEQUENCE</scope>
</reference>
<proteinExistence type="predicted"/>
<dbReference type="AlphaFoldDB" id="A0A9N7MG10"/>
<dbReference type="Proteomes" id="UP001153555">
    <property type="component" value="Unassembled WGS sequence"/>
</dbReference>
<dbReference type="EMBL" id="CACSLK010000984">
    <property type="protein sequence ID" value="CAA0806634.1"/>
    <property type="molecule type" value="Genomic_DNA"/>
</dbReference>
<gene>
    <name evidence="1" type="ORF">SHERM_09521</name>
</gene>
<accession>A0A9N7MG10</accession>
<name>A0A9N7MG10_STRHE</name>
<organism evidence="1 2">
    <name type="scientific">Striga hermonthica</name>
    <name type="common">Purple witchweed</name>
    <name type="synonym">Buchnera hermonthica</name>
    <dbReference type="NCBI Taxonomy" id="68872"/>
    <lineage>
        <taxon>Eukaryota</taxon>
        <taxon>Viridiplantae</taxon>
        <taxon>Streptophyta</taxon>
        <taxon>Embryophyta</taxon>
        <taxon>Tracheophyta</taxon>
        <taxon>Spermatophyta</taxon>
        <taxon>Magnoliopsida</taxon>
        <taxon>eudicotyledons</taxon>
        <taxon>Gunneridae</taxon>
        <taxon>Pentapetalae</taxon>
        <taxon>asterids</taxon>
        <taxon>lamiids</taxon>
        <taxon>Lamiales</taxon>
        <taxon>Orobanchaceae</taxon>
        <taxon>Buchnereae</taxon>
        <taxon>Striga</taxon>
    </lineage>
</organism>
<feature type="non-terminal residue" evidence="1">
    <location>
        <position position="1"/>
    </location>
</feature>
<evidence type="ECO:0000313" key="2">
    <source>
        <dbReference type="Proteomes" id="UP001153555"/>
    </source>
</evidence>
<protein>
    <submittedName>
        <fullName evidence="1">DNAse I-like superfamily protein</fullName>
    </submittedName>
</protein>
<sequence>EILTWYNTMKRNNEKRIQILTAKMEALRAEGKDKDWETWCSTKLDLDKAYSEEEQFWRAKSRALWIQAGDRNTRFFHAFTAQRRKRNSILRLVA</sequence>
<comment type="caution">
    <text evidence="1">The sequence shown here is derived from an EMBL/GenBank/DDBJ whole genome shotgun (WGS) entry which is preliminary data.</text>
</comment>